<dbReference type="InterPro" id="IPR036388">
    <property type="entry name" value="WH-like_DNA-bd_sf"/>
</dbReference>
<keyword evidence="4 7" id="KW-0238">DNA-binding</keyword>
<evidence type="ECO:0000256" key="2">
    <source>
        <dbReference type="ARBA" id="ARBA00022491"/>
    </source>
</evidence>
<dbReference type="Pfam" id="PF03466">
    <property type="entry name" value="LysR_substrate"/>
    <property type="match status" value="1"/>
</dbReference>
<dbReference type="SUPFAM" id="SSF53850">
    <property type="entry name" value="Periplasmic binding protein-like II"/>
    <property type="match status" value="1"/>
</dbReference>
<dbReference type="GO" id="GO:0032993">
    <property type="term" value="C:protein-DNA complex"/>
    <property type="evidence" value="ECO:0007669"/>
    <property type="project" value="TreeGrafter"/>
</dbReference>
<comment type="caution">
    <text evidence="7">The sequence shown here is derived from an EMBL/GenBank/DDBJ whole genome shotgun (WGS) entry which is preliminary data.</text>
</comment>
<dbReference type="PROSITE" id="PS50931">
    <property type="entry name" value="HTH_LYSR"/>
    <property type="match status" value="1"/>
</dbReference>
<dbReference type="Gene3D" id="1.10.10.10">
    <property type="entry name" value="Winged helix-like DNA-binding domain superfamily/Winged helix DNA-binding domain"/>
    <property type="match status" value="1"/>
</dbReference>
<evidence type="ECO:0000313" key="7">
    <source>
        <dbReference type="EMBL" id="TVZ69001.1"/>
    </source>
</evidence>
<evidence type="ECO:0000256" key="3">
    <source>
        <dbReference type="ARBA" id="ARBA00023015"/>
    </source>
</evidence>
<organism evidence="7">
    <name type="scientific">Serratia fonticola</name>
    <dbReference type="NCBI Taxonomy" id="47917"/>
    <lineage>
        <taxon>Bacteria</taxon>
        <taxon>Pseudomonadati</taxon>
        <taxon>Pseudomonadota</taxon>
        <taxon>Gammaproteobacteria</taxon>
        <taxon>Enterobacterales</taxon>
        <taxon>Yersiniaceae</taxon>
        <taxon>Serratia</taxon>
    </lineage>
</organism>
<reference evidence="7" key="1">
    <citation type="submission" date="2019-06" db="EMBL/GenBank/DDBJ databases">
        <authorList>
            <person name="Deangelis K."/>
            <person name="Huntemann M."/>
            <person name="Clum A."/>
            <person name="Pillay M."/>
            <person name="Palaniappan K."/>
            <person name="Varghese N."/>
            <person name="Mikhailova N."/>
            <person name="Stamatis D."/>
            <person name="Reddy T."/>
            <person name="Daum C."/>
            <person name="Shapiro N."/>
            <person name="Ivanova N."/>
            <person name="Kyrpides N."/>
            <person name="Woyke T."/>
        </authorList>
    </citation>
    <scope>NUCLEOTIDE SEQUENCE [LARGE SCALE GENOMIC DNA]</scope>
    <source>
        <strain evidence="7">128R</strain>
    </source>
</reference>
<comment type="similarity">
    <text evidence="1">Belongs to the LysR transcriptional regulatory family.</text>
</comment>
<dbReference type="InterPro" id="IPR000847">
    <property type="entry name" value="LysR_HTH_N"/>
</dbReference>
<gene>
    <name evidence="7" type="ORF">FHU10_1465</name>
</gene>
<keyword evidence="5" id="KW-0804">Transcription</keyword>
<dbReference type="EMBL" id="VISQ01000001">
    <property type="protein sequence ID" value="TVZ69001.1"/>
    <property type="molecule type" value="Genomic_DNA"/>
</dbReference>
<proteinExistence type="inferred from homology"/>
<dbReference type="Pfam" id="PF00126">
    <property type="entry name" value="HTH_1"/>
    <property type="match status" value="1"/>
</dbReference>
<dbReference type="SUPFAM" id="SSF46785">
    <property type="entry name" value="Winged helix' DNA-binding domain"/>
    <property type="match status" value="1"/>
</dbReference>
<feature type="domain" description="HTH lysR-type" evidence="6">
    <location>
        <begin position="2"/>
        <end position="59"/>
    </location>
</feature>
<dbReference type="Gene3D" id="3.40.190.290">
    <property type="match status" value="1"/>
</dbReference>
<dbReference type="PANTHER" id="PTHR30346">
    <property type="entry name" value="TRANSCRIPTIONAL DUAL REGULATOR HCAR-RELATED"/>
    <property type="match status" value="1"/>
</dbReference>
<sequence length="306" mass="34024">MIKLKPLSYFKAVVEQGSVSAAAQVLYIAQPPLSKALSQLEEEWGVQLFERSSRGMAPTEAGRYLYQRACELLQLAAEVEEEMHAFGEGQRGVVRIGTVSMGIPRVAQMMQILHEQRPELSFSLYQGDTRHLEELLDKQRIDLALVHLPLTNSETHIAITPLAHSSFRALCHPDSPLARYATLSLKQLQACPLTLLRRKSGFGVYEQVLQSFAKQGLQPQVFADASDVPMMCYLAQQNMAIALLPTLSQDQIWEGLVAIPVPELDAVADDLVMLYRTQHETRSALRAVVDYLKQTAIGVSTLEPQA</sequence>
<dbReference type="InterPro" id="IPR036390">
    <property type="entry name" value="WH_DNA-bd_sf"/>
</dbReference>
<accession>A0A542BIV2</accession>
<evidence type="ECO:0000256" key="4">
    <source>
        <dbReference type="ARBA" id="ARBA00023125"/>
    </source>
</evidence>
<dbReference type="GO" id="GO:0003677">
    <property type="term" value="F:DNA binding"/>
    <property type="evidence" value="ECO:0007669"/>
    <property type="project" value="UniProtKB-KW"/>
</dbReference>
<dbReference type="GO" id="GO:0003700">
    <property type="term" value="F:DNA-binding transcription factor activity"/>
    <property type="evidence" value="ECO:0007669"/>
    <property type="project" value="InterPro"/>
</dbReference>
<protein>
    <submittedName>
        <fullName evidence="7">DNA-binding transcriptional LysR family regulator</fullName>
    </submittedName>
</protein>
<name>A0A542BIV2_SERFO</name>
<dbReference type="AlphaFoldDB" id="A0A542BIV2"/>
<evidence type="ECO:0000259" key="6">
    <source>
        <dbReference type="PROSITE" id="PS50931"/>
    </source>
</evidence>
<keyword evidence="3" id="KW-0805">Transcription regulation</keyword>
<evidence type="ECO:0000256" key="1">
    <source>
        <dbReference type="ARBA" id="ARBA00009437"/>
    </source>
</evidence>
<dbReference type="CDD" id="cd05466">
    <property type="entry name" value="PBP2_LTTR_substrate"/>
    <property type="match status" value="1"/>
</dbReference>
<dbReference type="FunFam" id="1.10.10.10:FF:000001">
    <property type="entry name" value="LysR family transcriptional regulator"/>
    <property type="match status" value="1"/>
</dbReference>
<dbReference type="InterPro" id="IPR005119">
    <property type="entry name" value="LysR_subst-bd"/>
</dbReference>
<keyword evidence="2" id="KW-0678">Repressor</keyword>
<evidence type="ECO:0000256" key="5">
    <source>
        <dbReference type="ARBA" id="ARBA00023163"/>
    </source>
</evidence>
<dbReference type="PANTHER" id="PTHR30346:SF0">
    <property type="entry name" value="HCA OPERON TRANSCRIPTIONAL ACTIVATOR HCAR"/>
    <property type="match status" value="1"/>
</dbReference>
<dbReference type="OrthoDB" id="8849678at2"/>
<dbReference type="PRINTS" id="PR00039">
    <property type="entry name" value="HTHLYSR"/>
</dbReference>
<reference evidence="7" key="2">
    <citation type="submission" date="2019-08" db="EMBL/GenBank/DDBJ databases">
        <title>Investigation of anaerobic lignin degradation for improved lignocellulosic biofuels.</title>
        <authorList>
            <person name="Deangelis K.PhD."/>
        </authorList>
    </citation>
    <scope>NUCLEOTIDE SEQUENCE [LARGE SCALE GENOMIC DNA]</scope>
    <source>
        <strain evidence="7">128R</strain>
    </source>
</reference>